<protein>
    <submittedName>
        <fullName evidence="1">Uncharacterized protein</fullName>
    </submittedName>
</protein>
<evidence type="ECO:0000313" key="1">
    <source>
        <dbReference type="EMBL" id="OAY56850.1"/>
    </source>
</evidence>
<sequence length="61" mass="6904">MLLFLFLPLSVEPMITERGALDGGSCQTPRLFLDKERESQISQGILFEFLHAFISECDSLL</sequence>
<organism evidence="1">
    <name type="scientific">Manihot esculenta</name>
    <name type="common">Cassava</name>
    <name type="synonym">Jatropha manihot</name>
    <dbReference type="NCBI Taxonomy" id="3983"/>
    <lineage>
        <taxon>Eukaryota</taxon>
        <taxon>Viridiplantae</taxon>
        <taxon>Streptophyta</taxon>
        <taxon>Embryophyta</taxon>
        <taxon>Tracheophyta</taxon>
        <taxon>Spermatophyta</taxon>
        <taxon>Magnoliopsida</taxon>
        <taxon>eudicotyledons</taxon>
        <taxon>Gunneridae</taxon>
        <taxon>Pentapetalae</taxon>
        <taxon>rosids</taxon>
        <taxon>fabids</taxon>
        <taxon>Malpighiales</taxon>
        <taxon>Euphorbiaceae</taxon>
        <taxon>Crotonoideae</taxon>
        <taxon>Manihoteae</taxon>
        <taxon>Manihot</taxon>
    </lineage>
</organism>
<reference evidence="1" key="1">
    <citation type="submission" date="2016-02" db="EMBL/GenBank/DDBJ databases">
        <title>WGS assembly of Manihot esculenta.</title>
        <authorList>
            <person name="Bredeson J.V."/>
            <person name="Prochnik S.E."/>
            <person name="Lyons J.B."/>
            <person name="Schmutz J."/>
            <person name="Grimwood J."/>
            <person name="Vrebalov J."/>
            <person name="Bart R.S."/>
            <person name="Amuge T."/>
            <person name="Ferguson M.E."/>
            <person name="Green R."/>
            <person name="Putnam N."/>
            <person name="Stites J."/>
            <person name="Rounsley S."/>
            <person name="Rokhsar D.S."/>
        </authorList>
    </citation>
    <scope>NUCLEOTIDE SEQUENCE [LARGE SCALE GENOMIC DNA]</scope>
    <source>
        <tissue evidence="1">Leaf</tissue>
    </source>
</reference>
<name>A0A2C9WB32_MANES</name>
<proteinExistence type="predicted"/>
<dbReference type="AlphaFoldDB" id="A0A2C9WB32"/>
<gene>
    <name evidence="1" type="ORF">MANES_02G049800</name>
</gene>
<accession>A0A2C9WB32</accession>
<dbReference type="EMBL" id="CM004388">
    <property type="protein sequence ID" value="OAY56850.1"/>
    <property type="molecule type" value="Genomic_DNA"/>
</dbReference>